<dbReference type="PANTHER" id="PTHR47637">
    <property type="entry name" value="CHAPERONE SURA"/>
    <property type="match status" value="1"/>
</dbReference>
<gene>
    <name evidence="3" type="ORF">AUJ66_00515</name>
</gene>
<proteinExistence type="predicted"/>
<dbReference type="AlphaFoldDB" id="A0A1J4SJB5"/>
<dbReference type="InterPro" id="IPR050280">
    <property type="entry name" value="OMP_Chaperone_SurA"/>
</dbReference>
<dbReference type="STRING" id="1817893.AUJ66_00515"/>
<reference evidence="3 4" key="1">
    <citation type="journal article" date="2016" name="Environ. Microbiol.">
        <title>Genomic resolution of a cold subsurface aquifer community provides metabolic insights for novel microbes adapted to high CO concentrations.</title>
        <authorList>
            <person name="Probst A.J."/>
            <person name="Castelle C.J."/>
            <person name="Singh A."/>
            <person name="Brown C.T."/>
            <person name="Anantharaman K."/>
            <person name="Sharon I."/>
            <person name="Hug L.A."/>
            <person name="Burstein D."/>
            <person name="Emerson J.B."/>
            <person name="Thomas B.C."/>
            <person name="Banfield J.F."/>
        </authorList>
    </citation>
    <scope>NUCLEOTIDE SEQUENCE [LARGE SCALE GENOMIC DNA]</scope>
    <source>
        <strain evidence="3">CG1_02_38_46</strain>
    </source>
</reference>
<dbReference type="PANTHER" id="PTHR47637:SF1">
    <property type="entry name" value="CHAPERONE SURA"/>
    <property type="match status" value="1"/>
</dbReference>
<feature type="signal peptide" evidence="2">
    <location>
        <begin position="1"/>
        <end position="23"/>
    </location>
</feature>
<name>A0A1J4SJB5_9BACT</name>
<dbReference type="InterPro" id="IPR027304">
    <property type="entry name" value="Trigger_fact/SurA_dom_sf"/>
</dbReference>
<dbReference type="Proteomes" id="UP000182278">
    <property type="component" value="Unassembled WGS sequence"/>
</dbReference>
<evidence type="ECO:0000313" key="3">
    <source>
        <dbReference type="EMBL" id="OIN98724.1"/>
    </source>
</evidence>
<evidence type="ECO:0000256" key="2">
    <source>
        <dbReference type="SAM" id="SignalP"/>
    </source>
</evidence>
<evidence type="ECO:0008006" key="5">
    <source>
        <dbReference type="Google" id="ProtNLM"/>
    </source>
</evidence>
<evidence type="ECO:0000313" key="4">
    <source>
        <dbReference type="Proteomes" id="UP000182278"/>
    </source>
</evidence>
<dbReference type="EMBL" id="MNUO01000005">
    <property type="protein sequence ID" value="OIN98724.1"/>
    <property type="molecule type" value="Genomic_DNA"/>
</dbReference>
<dbReference type="SUPFAM" id="SSF109998">
    <property type="entry name" value="Triger factor/SurA peptide-binding domain-like"/>
    <property type="match status" value="1"/>
</dbReference>
<dbReference type="Pfam" id="PF13623">
    <property type="entry name" value="SurA_N_2"/>
    <property type="match status" value="1"/>
</dbReference>
<protein>
    <recommendedName>
        <fullName evidence="5">SurA N-terminal domain-containing protein</fullName>
    </recommendedName>
</protein>
<evidence type="ECO:0000256" key="1">
    <source>
        <dbReference type="ARBA" id="ARBA00022729"/>
    </source>
</evidence>
<sequence length="208" mass="24687">MKKTIIFMSFVFCLLSFVICHLASGEANVIERIVVRVNDEVIFQSEFEDYVRIVRAQTGLTEKGDEVKKKILDQLIEEKIFLQEIEKEGIEVEEDEIKIALQNLKDKFPTKEEFNRELIKQGLTVIELQDNLRKQLKILKLIEKNVKRKIQVTSKEVKEYYFQQKDKIKKSEEEAGDEIRNLLFDRKFNDIFTKWVEKLKKDAVIEIK</sequence>
<accession>A0A1J4SJB5</accession>
<feature type="chain" id="PRO_5012588486" description="SurA N-terminal domain-containing protein" evidence="2">
    <location>
        <begin position="24"/>
        <end position="208"/>
    </location>
</feature>
<keyword evidence="1 2" id="KW-0732">Signal</keyword>
<comment type="caution">
    <text evidence="3">The sequence shown here is derived from an EMBL/GenBank/DDBJ whole genome shotgun (WGS) entry which is preliminary data.</text>
</comment>
<dbReference type="Gene3D" id="1.10.4030.10">
    <property type="entry name" value="Porin chaperone SurA, peptide-binding domain"/>
    <property type="match status" value="1"/>
</dbReference>
<organism evidence="3 4">
    <name type="scientific">Candidatus Desantisbacteria bacterium CG1_02_38_46</name>
    <dbReference type="NCBI Taxonomy" id="1817893"/>
    <lineage>
        <taxon>Bacteria</taxon>
        <taxon>Candidatus Desantisiibacteriota</taxon>
    </lineage>
</organism>